<organism evidence="3 4">
    <name type="scientific">Microcystis aeruginosa BLCC-F108</name>
    <dbReference type="NCBI Taxonomy" id="2755317"/>
    <lineage>
        <taxon>Bacteria</taxon>
        <taxon>Bacillati</taxon>
        <taxon>Cyanobacteriota</taxon>
        <taxon>Cyanophyceae</taxon>
        <taxon>Oscillatoriophycideae</taxon>
        <taxon>Chroococcales</taxon>
        <taxon>Microcystaceae</taxon>
        <taxon>Microcystis</taxon>
    </lineage>
</organism>
<keyword evidence="1" id="KW-0175">Coiled coil</keyword>
<feature type="transmembrane region" description="Helical" evidence="2">
    <location>
        <begin position="80"/>
        <end position="101"/>
    </location>
</feature>
<evidence type="ECO:0000313" key="4">
    <source>
        <dbReference type="Proteomes" id="UP000551499"/>
    </source>
</evidence>
<reference evidence="3 4" key="1">
    <citation type="submission" date="2020-07" db="EMBL/GenBank/DDBJ databases">
        <title>Genomes of two Microcystis aeruginosa (Cyanobacteria) strains from Florida (USA) with disparate toxicogenic potential.</title>
        <authorList>
            <person name="Lefler F.W."/>
            <person name="Barbosa M."/>
            <person name="Berthold D.E."/>
            <person name="Laughinghouse H.D. IV."/>
        </authorList>
    </citation>
    <scope>NUCLEOTIDE SEQUENCE [LARGE SCALE GENOMIC DNA]</scope>
    <source>
        <strain evidence="3 4">BLCCF108</strain>
    </source>
</reference>
<dbReference type="EMBL" id="JACEGB010000117">
    <property type="protein sequence ID" value="MBC1190479.1"/>
    <property type="molecule type" value="Genomic_DNA"/>
</dbReference>
<keyword evidence="2" id="KW-0812">Transmembrane</keyword>
<gene>
    <name evidence="3" type="ORF">H0902_06490</name>
</gene>
<sequence>MMTPSTKRETIPEPNTVIHKRIQGITEAILSLADAKLALSVGEEAGNNTNSANMTTAGLADIANAINNLQLSVKVPAPNISINISVYILLINLNIFIWWWLCRNKRDRMGCLMNNMRQSKLWDQAMKGYSGKNELEKRFTSIFETPVESIGLRAESLGEPTLQEEEEGEQKWMDCALKIEDLCMELLGSFEVKSPEAGQQAAPPAPPPLELFPTSLEEQLTEENLAPALPLLHELSQVEASLTQEDLDVANLDRLERQLEVLQNKLAEHPDLFNEDLARSASEPLGNSKLALRYQRLIQLQQLRQLILQYFASNS</sequence>
<keyword evidence="2" id="KW-1133">Transmembrane helix</keyword>
<dbReference type="AlphaFoldDB" id="A0A841UP32"/>
<evidence type="ECO:0000256" key="2">
    <source>
        <dbReference type="SAM" id="Phobius"/>
    </source>
</evidence>
<feature type="coiled-coil region" evidence="1">
    <location>
        <begin position="245"/>
        <end position="272"/>
    </location>
</feature>
<proteinExistence type="predicted"/>
<accession>A0A841UP32</accession>
<evidence type="ECO:0000313" key="3">
    <source>
        <dbReference type="EMBL" id="MBC1190479.1"/>
    </source>
</evidence>
<name>A0A841UP32_MICAE</name>
<comment type="caution">
    <text evidence="3">The sequence shown here is derived from an EMBL/GenBank/DDBJ whole genome shotgun (WGS) entry which is preliminary data.</text>
</comment>
<protein>
    <submittedName>
        <fullName evidence="3">Uncharacterized protein</fullName>
    </submittedName>
</protein>
<dbReference type="Proteomes" id="UP000551499">
    <property type="component" value="Unassembled WGS sequence"/>
</dbReference>
<evidence type="ECO:0000256" key="1">
    <source>
        <dbReference type="SAM" id="Coils"/>
    </source>
</evidence>
<keyword evidence="2" id="KW-0472">Membrane</keyword>